<evidence type="ECO:0000256" key="1">
    <source>
        <dbReference type="ARBA" id="ARBA00008754"/>
    </source>
</evidence>
<dbReference type="InterPro" id="IPR051812">
    <property type="entry name" value="SPI_LacAB/RpiB"/>
</dbReference>
<dbReference type="Pfam" id="PF02502">
    <property type="entry name" value="LacAB_rpiB"/>
    <property type="match status" value="1"/>
</dbReference>
<dbReference type="NCBIfam" id="NF004051">
    <property type="entry name" value="PRK05571.1"/>
    <property type="match status" value="1"/>
</dbReference>
<dbReference type="SUPFAM" id="SSF89623">
    <property type="entry name" value="Ribose/Galactose isomerase RpiB/AlsB"/>
    <property type="match status" value="1"/>
</dbReference>
<evidence type="ECO:0000313" key="4">
    <source>
        <dbReference type="Proteomes" id="UP001461341"/>
    </source>
</evidence>
<dbReference type="PANTHER" id="PTHR43732:SF1">
    <property type="entry name" value="RIBOSE 5-PHOSPHATE ISOMERASE"/>
    <property type="match status" value="1"/>
</dbReference>
<dbReference type="RefSeq" id="WP_369017915.1">
    <property type="nucleotide sequence ID" value="NZ_CP121689.1"/>
</dbReference>
<proteinExistence type="inferred from homology"/>
<dbReference type="GO" id="GO:0004751">
    <property type="term" value="F:ribose-5-phosphate isomerase activity"/>
    <property type="evidence" value="ECO:0007669"/>
    <property type="project" value="UniProtKB-EC"/>
</dbReference>
<dbReference type="InterPro" id="IPR003500">
    <property type="entry name" value="RpiB_LacA_LacB"/>
</dbReference>
<dbReference type="NCBIfam" id="TIGR01120">
    <property type="entry name" value="rpiB"/>
    <property type="match status" value="1"/>
</dbReference>
<gene>
    <name evidence="3" type="primary">rpiB</name>
    <name evidence="3" type="ORF">QBE54_09265</name>
</gene>
<keyword evidence="4" id="KW-1185">Reference proteome</keyword>
<accession>A0ABZ2Y9S1</accession>
<dbReference type="EMBL" id="CP121689">
    <property type="protein sequence ID" value="WZL75765.1"/>
    <property type="molecule type" value="Genomic_DNA"/>
</dbReference>
<evidence type="ECO:0000313" key="3">
    <source>
        <dbReference type="EMBL" id="WZL75765.1"/>
    </source>
</evidence>
<dbReference type="PIRSF" id="PIRSF005384">
    <property type="entry name" value="RpiB_LacA_B"/>
    <property type="match status" value="1"/>
</dbReference>
<dbReference type="InterPro" id="IPR036569">
    <property type="entry name" value="RpiB_LacA_LacB_sf"/>
</dbReference>
<comment type="similarity">
    <text evidence="1">Belongs to the LacAB/RpiB family.</text>
</comment>
<keyword evidence="2 3" id="KW-0413">Isomerase</keyword>
<organism evidence="3 4">
    <name type="scientific">Thermatribacter velox</name>
    <dbReference type="NCBI Taxonomy" id="3039681"/>
    <lineage>
        <taxon>Bacteria</taxon>
        <taxon>Pseudomonadati</taxon>
        <taxon>Atribacterota</taxon>
        <taxon>Atribacteria</taxon>
        <taxon>Atribacterales</taxon>
        <taxon>Thermatribacteraceae</taxon>
        <taxon>Thermatribacter</taxon>
    </lineage>
</organism>
<dbReference type="Gene3D" id="3.40.1400.10">
    <property type="entry name" value="Sugar-phosphate isomerase, RpiB/LacA/LacB"/>
    <property type="match status" value="1"/>
</dbReference>
<dbReference type="PANTHER" id="PTHR43732">
    <property type="entry name" value="RIBOSE 5-PHOSPHATE ISOMERASE-RELATED"/>
    <property type="match status" value="1"/>
</dbReference>
<dbReference type="Proteomes" id="UP001461341">
    <property type="component" value="Chromosome"/>
</dbReference>
<dbReference type="EC" id="5.3.1.6" evidence="3"/>
<protein>
    <submittedName>
        <fullName evidence="3">Ribose 5-phosphate isomerase B</fullName>
        <ecNumber evidence="3">5.3.1.6</ecNumber>
    </submittedName>
</protein>
<dbReference type="InterPro" id="IPR004785">
    <property type="entry name" value="RpiB"/>
</dbReference>
<name>A0ABZ2Y9S1_9BACT</name>
<sequence length="152" mass="16750">MYLVIASDHFGYPLKQVIVEHLKAKGVELEDLGVFSENEEVLYPDVALKACMGIKEGKYQYGILVCGTGIGMALAANKIPGIYAACAHDIYSAERAKKSNNSNVLTLGRHIVGPELAKKLVDAWLESDFQGGRSLPKVERIREIEKKFLKEA</sequence>
<reference evidence="3 4" key="1">
    <citation type="submission" date="2023-03" db="EMBL/GenBank/DDBJ databases">
        <title>Novel Species.</title>
        <authorList>
            <person name="Ma S."/>
        </authorList>
    </citation>
    <scope>NUCLEOTIDE SEQUENCE [LARGE SCALE GENOMIC DNA]</scope>
    <source>
        <strain evidence="3 4">B11</strain>
    </source>
</reference>
<evidence type="ECO:0000256" key="2">
    <source>
        <dbReference type="ARBA" id="ARBA00023235"/>
    </source>
</evidence>
<dbReference type="NCBIfam" id="TIGR00689">
    <property type="entry name" value="rpiB_lacA_lacB"/>
    <property type="match status" value="1"/>
</dbReference>